<dbReference type="Proteomes" id="UP000236592">
    <property type="component" value="Chromosome"/>
</dbReference>
<name>A0A2I7SF83_9FLAO</name>
<sequence length="96" mass="11353">MGILKTRKNKKFSYTPRYYDNKGEDGSPFEIKHKFDDYRKTVGDNKGLKSKFVDALDDLKNNRDKEVNKRLIIIIAILILIFLFIIEFDLSIFFSK</sequence>
<evidence type="ECO:0000313" key="3">
    <source>
        <dbReference type="Proteomes" id="UP000236592"/>
    </source>
</evidence>
<organism evidence="2 3">
    <name type="scientific">Pseudotamlana carrageenivorans</name>
    <dbReference type="NCBI Taxonomy" id="2069432"/>
    <lineage>
        <taxon>Bacteria</taxon>
        <taxon>Pseudomonadati</taxon>
        <taxon>Bacteroidota</taxon>
        <taxon>Flavobacteriia</taxon>
        <taxon>Flavobacteriales</taxon>
        <taxon>Flavobacteriaceae</taxon>
        <taxon>Pseudotamlana</taxon>
    </lineage>
</organism>
<protein>
    <submittedName>
        <fullName evidence="2">Riboflavin synthase subunit beta</fullName>
    </submittedName>
</protein>
<gene>
    <name evidence="2" type="ORF">C1A40_03375</name>
</gene>
<proteinExistence type="predicted"/>
<dbReference type="EMBL" id="CP025938">
    <property type="protein sequence ID" value="AUS04569.1"/>
    <property type="molecule type" value="Genomic_DNA"/>
</dbReference>
<keyword evidence="1" id="KW-1133">Transmembrane helix</keyword>
<dbReference type="AlphaFoldDB" id="A0A2I7SF83"/>
<evidence type="ECO:0000313" key="2">
    <source>
        <dbReference type="EMBL" id="AUS04569.1"/>
    </source>
</evidence>
<dbReference type="KEGG" id="taj:C1A40_03375"/>
<accession>A0A2I7SF83</accession>
<keyword evidence="3" id="KW-1185">Reference proteome</keyword>
<evidence type="ECO:0000256" key="1">
    <source>
        <dbReference type="SAM" id="Phobius"/>
    </source>
</evidence>
<dbReference type="OrthoDB" id="1139505at2"/>
<keyword evidence="1" id="KW-0812">Transmembrane</keyword>
<feature type="transmembrane region" description="Helical" evidence="1">
    <location>
        <begin position="71"/>
        <end position="94"/>
    </location>
</feature>
<reference evidence="3" key="1">
    <citation type="submission" date="2018-01" db="EMBL/GenBank/DDBJ databases">
        <title>Complete genome of Tamlana sp. UJ94.</title>
        <authorList>
            <person name="Jung J."/>
            <person name="Chung D."/>
            <person name="Bae S.S."/>
            <person name="Baek K."/>
        </authorList>
    </citation>
    <scope>NUCLEOTIDE SEQUENCE [LARGE SCALE GENOMIC DNA]</scope>
    <source>
        <strain evidence="3">UJ94</strain>
    </source>
</reference>
<keyword evidence="1" id="KW-0472">Membrane</keyword>
<dbReference type="RefSeq" id="WP_102994674.1">
    <property type="nucleotide sequence ID" value="NZ_CP025938.1"/>
</dbReference>